<reference evidence="2 3" key="1">
    <citation type="submission" date="2018-06" db="EMBL/GenBank/DDBJ databases">
        <title>Genomic Encyclopedia of Type Strains, Phase IV (KMG-IV): sequencing the most valuable type-strain genomes for metagenomic binning, comparative biology and taxonomic classification.</title>
        <authorList>
            <person name="Goeker M."/>
        </authorList>
    </citation>
    <scope>NUCLEOTIDE SEQUENCE [LARGE SCALE GENOMIC DNA]</scope>
    <source>
        <strain evidence="2 3">DSM 30166</strain>
    </source>
</reference>
<evidence type="ECO:0000313" key="3">
    <source>
        <dbReference type="Proteomes" id="UP000253046"/>
    </source>
</evidence>
<dbReference type="Proteomes" id="UP000253046">
    <property type="component" value="Unassembled WGS sequence"/>
</dbReference>
<dbReference type="Gene3D" id="3.40.600.20">
    <property type="entry name" value="Restriction endonuclease BglI"/>
    <property type="match status" value="1"/>
</dbReference>
<organism evidence="2 3">
    <name type="scientific">Brenneria salicis ATCC 15712 = DSM 30166</name>
    <dbReference type="NCBI Taxonomy" id="714314"/>
    <lineage>
        <taxon>Bacteria</taxon>
        <taxon>Pseudomonadati</taxon>
        <taxon>Pseudomonadota</taxon>
        <taxon>Gammaproteobacteria</taxon>
        <taxon>Enterobacterales</taxon>
        <taxon>Pectobacteriaceae</taxon>
        <taxon>Brenneria</taxon>
    </lineage>
</organism>
<dbReference type="InterPro" id="IPR043121">
    <property type="entry name" value="Restrct_endonuc_II_BglI_sf"/>
</dbReference>
<dbReference type="OrthoDB" id="445075at2"/>
<comment type="caution">
    <text evidence="2">The sequence shown here is derived from an EMBL/GenBank/DDBJ whole genome shotgun (WGS) entry which is preliminary data.</text>
</comment>
<accession>A0A366HWP7</accession>
<dbReference type="SUPFAM" id="SSF52980">
    <property type="entry name" value="Restriction endonuclease-like"/>
    <property type="match status" value="1"/>
</dbReference>
<dbReference type="EMBL" id="QNRY01000059">
    <property type="protein sequence ID" value="RBP57779.1"/>
    <property type="molecule type" value="Genomic_DNA"/>
</dbReference>
<feature type="domain" description="Restriction endonuclease type II BglI" evidence="1">
    <location>
        <begin position="7"/>
        <end position="99"/>
    </location>
</feature>
<evidence type="ECO:0000259" key="1">
    <source>
        <dbReference type="Pfam" id="PF14562"/>
    </source>
</evidence>
<dbReference type="InterPro" id="IPR011335">
    <property type="entry name" value="Restrct_endonuc-II-like"/>
</dbReference>
<dbReference type="InterPro" id="IPR011543">
    <property type="entry name" value="Restrct_endonuc_II_BglI"/>
</dbReference>
<protein>
    <recommendedName>
        <fullName evidence="1">Restriction endonuclease type II BglI domain-containing protein</fullName>
    </recommendedName>
</protein>
<keyword evidence="3" id="KW-1185">Reference proteome</keyword>
<evidence type="ECO:0000313" key="2">
    <source>
        <dbReference type="EMBL" id="RBP57779.1"/>
    </source>
</evidence>
<sequence>MNLNWISEYNAARNHIISRNSDFIIQEEIRVKDIIINRLLSRYLDIKNDFDNAYQTKEYWEAYAPMQCGYKPRGEAYPWGEVGEKVIEGIYILHLMRFLRISASLEYPMGMILGLPLKIHLFILM</sequence>
<name>A0A366HWP7_9GAMM</name>
<dbReference type="Pfam" id="PF14562">
    <property type="entry name" value="Endonuc_BglI"/>
    <property type="match status" value="1"/>
</dbReference>
<gene>
    <name evidence="2" type="ORF">DES54_1591</name>
</gene>
<proteinExistence type="predicted"/>
<dbReference type="AlphaFoldDB" id="A0A366HWP7"/>